<reference evidence="13" key="1">
    <citation type="journal article" date="2015" name="ISME J.">
        <title>Draft Genome Sequence of Streptomyces incarnatus NRRL8089, which Produces the Nucleoside Antibiotic Sinefungin.</title>
        <authorList>
            <person name="Oshima K."/>
            <person name="Hattori M."/>
            <person name="Shimizu H."/>
            <person name="Fukuda K."/>
            <person name="Nemoto M."/>
            <person name="Inagaki K."/>
            <person name="Tamura T."/>
        </authorList>
    </citation>
    <scope>NUCLEOTIDE SEQUENCE</scope>
    <source>
        <strain evidence="13">FACHB-1375</strain>
    </source>
</reference>
<evidence type="ECO:0000259" key="9">
    <source>
        <dbReference type="Pfam" id="PF00263"/>
    </source>
</evidence>
<sequence length="807" mass="84566">MKQHQGIAGVIIGGGALLLASQPVWAAATQVTGVRLKPTDKGVQLVLETQEGDRPQIFTVPRRNAFVVDITNAQLRLREGNNFRQQNPTPGIASVAVTQLDANSIRVTVTGIDSAPTGQVASREAQAITLNFNTAGASVAASPGAPTATRPTTTPTLNSTPTAQTPAAPAPAAPAPAAQTPDILVPNPQITYEGGPAPAAGTIQPASPAPPFLPRAVAPPVGDIAVSEVDPTASVIDLGTPERIPRLLLRDAPIREVLSLLSRAANRNIVFVTPQTGAGAQGQTQQGQPGQTPGATPSLDGTISLDIENEPLQDVFNTVLRITGLQANVRGNTVFVGSSLPEAAANIVVRSLRLNQVAVTDAANFLTAQGAETQLPITRVQIQTIGEGAAARTVEIREPDIKVLRAQRGNGPLILSGLSILADQRLNAITLVGDPRKVEIASAFLSQLDARRRQVAVNVKIVDINLDNTDTAGTSFSFGLGKSFFTFDQGAAVVNFGDTRPATAGEATGSLFSAPVIQSPFTGNGAFLDAQQNAPFSRSTGAPTSPTTTLFQGLLPRAPFGTDINPLQPGVSTISGNQITYALPQLFQFPTRFLSQLRAQIVSGNAKILTDPTLVIQEGETARVNLGQEVITNQSVQQQTTGNTTSFTVSTEKGTVGLTLQIQVNRIDDNGFITLNVNPSVTAPSSTSIIGPGSLAGGVTISLLSRRDLVSGQVRLRDGQTLILSGIIQDQDRTSVSKVPILGDIPILGALFRRTNRTNTRAEVIVMLTPQILDDSANSPFGYRYRPGPEVQQMLQRGGFTPPGSNR</sequence>
<protein>
    <submittedName>
        <fullName evidence="13">AMIN domain-containing protein</fullName>
    </submittedName>
</protein>
<feature type="domain" description="Type II/III secretion system secretin-like" evidence="9">
    <location>
        <begin position="603"/>
        <end position="773"/>
    </location>
</feature>
<dbReference type="InterPro" id="IPR011662">
    <property type="entry name" value="Secretin/TonB_short_N"/>
</dbReference>
<keyword evidence="2 8" id="KW-0732">Signal</keyword>
<dbReference type="AlphaFoldDB" id="A0A926ZIQ0"/>
<feature type="compositionally biased region" description="Low complexity" evidence="7">
    <location>
        <begin position="278"/>
        <end position="297"/>
    </location>
</feature>
<evidence type="ECO:0000256" key="3">
    <source>
        <dbReference type="ARBA" id="ARBA00023136"/>
    </source>
</evidence>
<organism evidence="13 14">
    <name type="scientific">Aerosakkonema funiforme FACHB-1375</name>
    <dbReference type="NCBI Taxonomy" id="2949571"/>
    <lineage>
        <taxon>Bacteria</taxon>
        <taxon>Bacillati</taxon>
        <taxon>Cyanobacteriota</taxon>
        <taxon>Cyanophyceae</taxon>
        <taxon>Oscillatoriophycideae</taxon>
        <taxon>Aerosakkonematales</taxon>
        <taxon>Aerosakkonemataceae</taxon>
        <taxon>Aerosakkonema</taxon>
    </lineage>
</organism>
<feature type="compositionally biased region" description="Low complexity" evidence="7">
    <location>
        <begin position="138"/>
        <end position="167"/>
    </location>
</feature>
<evidence type="ECO:0000259" key="12">
    <source>
        <dbReference type="Pfam" id="PF11741"/>
    </source>
</evidence>
<feature type="region of interest" description="Disordered" evidence="7">
    <location>
        <begin position="278"/>
        <end position="300"/>
    </location>
</feature>
<dbReference type="Gene3D" id="2.60.40.3500">
    <property type="match status" value="1"/>
</dbReference>
<evidence type="ECO:0000256" key="4">
    <source>
        <dbReference type="ARBA" id="ARBA00023237"/>
    </source>
</evidence>
<feature type="signal peptide" evidence="8">
    <location>
        <begin position="1"/>
        <end position="26"/>
    </location>
</feature>
<reference evidence="13" key="2">
    <citation type="submission" date="2020-08" db="EMBL/GenBank/DDBJ databases">
        <authorList>
            <person name="Chen M."/>
            <person name="Teng W."/>
            <person name="Zhao L."/>
            <person name="Hu C."/>
            <person name="Zhou Y."/>
            <person name="Han B."/>
            <person name="Song L."/>
            <person name="Shu W."/>
        </authorList>
    </citation>
    <scope>NUCLEOTIDE SEQUENCE</scope>
    <source>
        <strain evidence="13">FACHB-1375</strain>
    </source>
</reference>
<accession>A0A926ZIQ0</accession>
<evidence type="ECO:0000256" key="6">
    <source>
        <dbReference type="RuleBase" id="RU004004"/>
    </source>
</evidence>
<keyword evidence="4" id="KW-0998">Cell outer membrane</keyword>
<feature type="region of interest" description="Disordered" evidence="7">
    <location>
        <begin position="138"/>
        <end position="207"/>
    </location>
</feature>
<dbReference type="RefSeq" id="WP_190469189.1">
    <property type="nucleotide sequence ID" value="NZ_JACJPW010000067.1"/>
</dbReference>
<dbReference type="EMBL" id="JACJPW010000067">
    <property type="protein sequence ID" value="MBD2183894.1"/>
    <property type="molecule type" value="Genomic_DNA"/>
</dbReference>
<feature type="domain" description="NolW-like" evidence="10">
    <location>
        <begin position="349"/>
        <end position="454"/>
    </location>
</feature>
<dbReference type="InterPro" id="IPR005644">
    <property type="entry name" value="NolW-like"/>
</dbReference>
<comment type="similarity">
    <text evidence="5">Belongs to the bacterial secretin family.</text>
</comment>
<dbReference type="Pfam" id="PF11741">
    <property type="entry name" value="AMIN"/>
    <property type="match status" value="1"/>
</dbReference>
<comment type="caution">
    <text evidence="13">The sequence shown here is derived from an EMBL/GenBank/DDBJ whole genome shotgun (WGS) entry which is preliminary data.</text>
</comment>
<feature type="domain" description="Secretin/TonB short N-terminal" evidence="11">
    <location>
        <begin position="297"/>
        <end position="338"/>
    </location>
</feature>
<keyword evidence="1 6" id="KW-0813">Transport</keyword>
<dbReference type="Pfam" id="PF00263">
    <property type="entry name" value="Secretin"/>
    <property type="match status" value="1"/>
</dbReference>
<evidence type="ECO:0000256" key="5">
    <source>
        <dbReference type="RuleBase" id="RU004003"/>
    </source>
</evidence>
<feature type="domain" description="AMIN" evidence="12">
    <location>
        <begin position="34"/>
        <end position="113"/>
    </location>
</feature>
<evidence type="ECO:0000259" key="10">
    <source>
        <dbReference type="Pfam" id="PF03958"/>
    </source>
</evidence>
<evidence type="ECO:0000256" key="8">
    <source>
        <dbReference type="SAM" id="SignalP"/>
    </source>
</evidence>
<dbReference type="PANTHER" id="PTHR30332">
    <property type="entry name" value="PROBABLE GENERAL SECRETION PATHWAY PROTEIN D"/>
    <property type="match status" value="1"/>
</dbReference>
<proteinExistence type="inferred from homology"/>
<name>A0A926ZIQ0_9CYAN</name>
<evidence type="ECO:0000313" key="13">
    <source>
        <dbReference type="EMBL" id="MBD2183894.1"/>
    </source>
</evidence>
<dbReference type="InterPro" id="IPR050810">
    <property type="entry name" value="Bact_Secretion_Sys_Channel"/>
</dbReference>
<evidence type="ECO:0000256" key="1">
    <source>
        <dbReference type="ARBA" id="ARBA00022448"/>
    </source>
</evidence>
<dbReference type="Pfam" id="PF03958">
    <property type="entry name" value="Secretin_N"/>
    <property type="match status" value="1"/>
</dbReference>
<keyword evidence="3" id="KW-0472">Membrane</keyword>
<keyword evidence="14" id="KW-1185">Reference proteome</keyword>
<dbReference type="Pfam" id="PF07660">
    <property type="entry name" value="STN"/>
    <property type="match status" value="1"/>
</dbReference>
<dbReference type="GO" id="GO:0009279">
    <property type="term" value="C:cell outer membrane"/>
    <property type="evidence" value="ECO:0007669"/>
    <property type="project" value="UniProtKB-SubCell"/>
</dbReference>
<gene>
    <name evidence="13" type="ORF">H6G03_22975</name>
</gene>
<dbReference type="PANTHER" id="PTHR30332:SF17">
    <property type="entry name" value="TYPE IV PILIATION SYSTEM PROTEIN DR_0774-RELATED"/>
    <property type="match status" value="1"/>
</dbReference>
<dbReference type="InterPro" id="IPR021731">
    <property type="entry name" value="AMIN_dom"/>
</dbReference>
<dbReference type="InterPro" id="IPR038591">
    <property type="entry name" value="NolW-like_sf"/>
</dbReference>
<dbReference type="Proteomes" id="UP000641646">
    <property type="component" value="Unassembled WGS sequence"/>
</dbReference>
<dbReference type="GO" id="GO:0015627">
    <property type="term" value="C:type II protein secretion system complex"/>
    <property type="evidence" value="ECO:0007669"/>
    <property type="project" value="TreeGrafter"/>
</dbReference>
<feature type="chain" id="PRO_5036881650" evidence="8">
    <location>
        <begin position="27"/>
        <end position="807"/>
    </location>
</feature>
<evidence type="ECO:0000259" key="11">
    <source>
        <dbReference type="Pfam" id="PF07660"/>
    </source>
</evidence>
<evidence type="ECO:0000313" key="14">
    <source>
        <dbReference type="Proteomes" id="UP000641646"/>
    </source>
</evidence>
<dbReference type="InterPro" id="IPR004846">
    <property type="entry name" value="T2SS/T3SS_dom"/>
</dbReference>
<evidence type="ECO:0000256" key="2">
    <source>
        <dbReference type="ARBA" id="ARBA00022729"/>
    </source>
</evidence>
<dbReference type="Gene3D" id="3.30.1370.120">
    <property type="match status" value="1"/>
</dbReference>
<evidence type="ECO:0000256" key="7">
    <source>
        <dbReference type="SAM" id="MobiDB-lite"/>
    </source>
</evidence>
<dbReference type="GO" id="GO:0009306">
    <property type="term" value="P:protein secretion"/>
    <property type="evidence" value="ECO:0007669"/>
    <property type="project" value="InterPro"/>
</dbReference>
<comment type="subcellular location">
    <subcellularLocation>
        <location evidence="6">Cell outer membrane</location>
    </subcellularLocation>
</comment>